<protein>
    <submittedName>
        <fullName evidence="1">Peptidoglycan-binding protein</fullName>
    </submittedName>
</protein>
<organism evidence="1 2">
    <name type="scientific">Brasilonema sennae CENA114</name>
    <dbReference type="NCBI Taxonomy" id="415709"/>
    <lineage>
        <taxon>Bacteria</taxon>
        <taxon>Bacillati</taxon>
        <taxon>Cyanobacteriota</taxon>
        <taxon>Cyanophyceae</taxon>
        <taxon>Nostocales</taxon>
        <taxon>Scytonemataceae</taxon>
        <taxon>Brasilonema</taxon>
        <taxon>Bromeliae group (in: Brasilonema)</taxon>
    </lineage>
</organism>
<gene>
    <name evidence="1" type="ORF">DP114_28515</name>
</gene>
<accession>A0A856MMI3</accession>
<evidence type="ECO:0000313" key="1">
    <source>
        <dbReference type="EMBL" id="QDL11314.1"/>
    </source>
</evidence>
<dbReference type="AlphaFoldDB" id="A0A856MMI3"/>
<evidence type="ECO:0000313" key="2">
    <source>
        <dbReference type="Proteomes" id="UP000503129"/>
    </source>
</evidence>
<sequence>MKLKRRKILYLLTSMFTLVGFKNSIQRAQAQSSSVVGVNKNLLAALDLEPDNTTYSEVIDYSLNGRDQLQKSSAQKVVLDNLGTNSKNNPEQIYQAFLQATAGGVEDKPVLMYQGINTSPYSEQIKDYPTRLMQRPNGKNLVSGTQVNATFSPYPAIGKVPNINEQGLTFLHEDIKEACVCIGNFDNQRKFQTKWLGRNALACDEFWSSTKIIALLNLVSRINRKNPEVDFDSYSVRGIDTSGNQNSFRFQDLARDMVSYEHKIATSNSLGAMFKRFSLPLDLEKWLKLITGNQDLIFRGTYGKKPFIEEPELVETTTNKVILNADQQLPRWQCNVVSAYDLTRIVSMLGWHNYIPRQSRIPHANWESLTTVITAMGADSARLTDLAIQVLGLQNDLESVAIISKLGNGNTSTRERTEAVYLALVHFVDSRPKALGKPAKLFTFTMALRGGKALQPRDPNREVVELDARMATEVTEIVRRVLALELDLV</sequence>
<keyword evidence="2" id="KW-1185">Reference proteome</keyword>
<reference evidence="1 2" key="1">
    <citation type="submission" date="2018-06" db="EMBL/GenBank/DDBJ databases">
        <title>Comparative genomics of Brasilonema spp. strains.</title>
        <authorList>
            <person name="Alvarenga D.O."/>
            <person name="Fiore M.F."/>
            <person name="Varani A.M."/>
        </authorList>
    </citation>
    <scope>NUCLEOTIDE SEQUENCE [LARGE SCALE GENOMIC DNA]</scope>
    <source>
        <strain evidence="1 2">CENA114</strain>
    </source>
</reference>
<proteinExistence type="predicted"/>
<name>A0A856MMI3_9CYAN</name>
<dbReference type="EMBL" id="CP030118">
    <property type="protein sequence ID" value="QDL11314.1"/>
    <property type="molecule type" value="Genomic_DNA"/>
</dbReference>
<dbReference type="Proteomes" id="UP000503129">
    <property type="component" value="Chromosome"/>
</dbReference>
<dbReference type="KEGG" id="bsen:DP114_28515"/>